<dbReference type="CDD" id="cd00311">
    <property type="entry name" value="TIM"/>
    <property type="match status" value="1"/>
</dbReference>
<evidence type="ECO:0000256" key="1">
    <source>
        <dbReference type="ARBA" id="ARBA00007422"/>
    </source>
</evidence>
<evidence type="ECO:0000256" key="5">
    <source>
        <dbReference type="ARBA" id="ARBA00023235"/>
    </source>
</evidence>
<dbReference type="AlphaFoldDB" id="A0A1G1XNN4"/>
<comment type="subunit">
    <text evidence="6 7">Homodimer.</text>
</comment>
<dbReference type="InterPro" id="IPR000652">
    <property type="entry name" value="Triosephosphate_isomerase"/>
</dbReference>
<dbReference type="UniPathway" id="UPA00138"/>
<dbReference type="PROSITE" id="PS51440">
    <property type="entry name" value="TIM_2"/>
    <property type="match status" value="1"/>
</dbReference>
<dbReference type="GO" id="GO:0019563">
    <property type="term" value="P:glycerol catabolic process"/>
    <property type="evidence" value="ECO:0007669"/>
    <property type="project" value="TreeGrafter"/>
</dbReference>
<dbReference type="InterPro" id="IPR035990">
    <property type="entry name" value="TIM_sf"/>
</dbReference>
<dbReference type="InterPro" id="IPR022896">
    <property type="entry name" value="TrioseP_Isoase_bac/euk"/>
</dbReference>
<evidence type="ECO:0000256" key="3">
    <source>
        <dbReference type="ARBA" id="ARBA00022490"/>
    </source>
</evidence>
<accession>A0A1G1XNN4</accession>
<feature type="binding site" evidence="6">
    <location>
        <begin position="8"/>
        <end position="10"/>
    </location>
    <ligand>
        <name>substrate</name>
    </ligand>
</feature>
<evidence type="ECO:0000256" key="2">
    <source>
        <dbReference type="ARBA" id="ARBA00022432"/>
    </source>
</evidence>
<dbReference type="EC" id="5.3.1.1" evidence="6 7"/>
<comment type="caution">
    <text evidence="8">The sequence shown here is derived from an EMBL/GenBank/DDBJ whole genome shotgun (WGS) entry which is preliminary data.</text>
</comment>
<comment type="catalytic activity">
    <reaction evidence="6 7">
        <text>D-glyceraldehyde 3-phosphate = dihydroxyacetone phosphate</text>
        <dbReference type="Rhea" id="RHEA:18585"/>
        <dbReference type="ChEBI" id="CHEBI:57642"/>
        <dbReference type="ChEBI" id="CHEBI:59776"/>
        <dbReference type="EC" id="5.3.1.1"/>
    </reaction>
</comment>
<dbReference type="PANTHER" id="PTHR21139">
    <property type="entry name" value="TRIOSEPHOSPHATE ISOMERASE"/>
    <property type="match status" value="1"/>
</dbReference>
<comment type="pathway">
    <text evidence="6 7">Carbohydrate biosynthesis; gluconeogenesis.</text>
</comment>
<comment type="function">
    <text evidence="6">Involved in the gluconeogenesis. Catalyzes stereospecifically the conversion of dihydroxyacetone phosphate (DHAP) to D-glyceraldehyde-3-phosphate (G3P).</text>
</comment>
<dbReference type="GO" id="GO:0004807">
    <property type="term" value="F:triose-phosphate isomerase activity"/>
    <property type="evidence" value="ECO:0007669"/>
    <property type="project" value="UniProtKB-UniRule"/>
</dbReference>
<reference evidence="8 9" key="1">
    <citation type="journal article" date="2016" name="Nat. Commun.">
        <title>Thousands of microbial genomes shed light on interconnected biogeochemical processes in an aquifer system.</title>
        <authorList>
            <person name="Anantharaman K."/>
            <person name="Brown C.T."/>
            <person name="Hug L.A."/>
            <person name="Sharon I."/>
            <person name="Castelle C.J."/>
            <person name="Probst A.J."/>
            <person name="Thomas B.C."/>
            <person name="Singh A."/>
            <person name="Wilkins M.J."/>
            <person name="Karaoz U."/>
            <person name="Brodie E.L."/>
            <person name="Williams K.H."/>
            <person name="Hubbard S.S."/>
            <person name="Banfield J.F."/>
        </authorList>
    </citation>
    <scope>NUCLEOTIDE SEQUENCE [LARGE SCALE GENOMIC DNA]</scope>
</reference>
<dbReference type="GO" id="GO:0046166">
    <property type="term" value="P:glyceraldehyde-3-phosphate biosynthetic process"/>
    <property type="evidence" value="ECO:0007669"/>
    <property type="project" value="TreeGrafter"/>
</dbReference>
<protein>
    <recommendedName>
        <fullName evidence="6 7">Triosephosphate isomerase</fullName>
        <shortName evidence="6">TIM</shortName>
        <shortName evidence="6">TPI</shortName>
        <ecNumber evidence="6 7">5.3.1.1</ecNumber>
    </recommendedName>
    <alternativeName>
        <fullName evidence="6">Triose-phosphate isomerase</fullName>
    </alternativeName>
</protein>
<feature type="active site" description="Electrophile" evidence="6">
    <location>
        <position position="89"/>
    </location>
</feature>
<comment type="caution">
    <text evidence="6">Lacks conserved residue(s) required for the propagation of feature annotation.</text>
</comment>
<comment type="similarity">
    <text evidence="1 6 7">Belongs to the triosephosphate isomerase family.</text>
</comment>
<dbReference type="HAMAP" id="MF_00147_B">
    <property type="entry name" value="TIM_B"/>
    <property type="match status" value="1"/>
</dbReference>
<dbReference type="EMBL" id="MHHZ01000014">
    <property type="protein sequence ID" value="OGY41715.1"/>
    <property type="molecule type" value="Genomic_DNA"/>
</dbReference>
<dbReference type="GO" id="GO:0006096">
    <property type="term" value="P:glycolytic process"/>
    <property type="evidence" value="ECO:0007669"/>
    <property type="project" value="UniProtKB-UniRule"/>
</dbReference>
<feature type="binding site" evidence="6">
    <location>
        <begin position="231"/>
        <end position="232"/>
    </location>
    <ligand>
        <name>substrate</name>
    </ligand>
</feature>
<keyword evidence="5 6" id="KW-0413">Isomerase</keyword>
<gene>
    <name evidence="6" type="primary">tpiA</name>
    <name evidence="8" type="ORF">A2Y82_02435</name>
</gene>
<dbReference type="Pfam" id="PF00121">
    <property type="entry name" value="TIM"/>
    <property type="match status" value="1"/>
</dbReference>
<dbReference type="InterPro" id="IPR013785">
    <property type="entry name" value="Aldolase_TIM"/>
</dbReference>
<keyword evidence="2 6" id="KW-0312">Gluconeogenesis</keyword>
<keyword evidence="4 6" id="KW-0324">Glycolysis</keyword>
<evidence type="ECO:0000256" key="7">
    <source>
        <dbReference type="RuleBase" id="RU363013"/>
    </source>
</evidence>
<dbReference type="NCBIfam" id="TIGR00419">
    <property type="entry name" value="tim"/>
    <property type="match status" value="1"/>
</dbReference>
<dbReference type="PANTHER" id="PTHR21139:SF42">
    <property type="entry name" value="TRIOSEPHOSPHATE ISOMERASE"/>
    <property type="match status" value="1"/>
</dbReference>
<proteinExistence type="inferred from homology"/>
<dbReference type="GO" id="GO:0006094">
    <property type="term" value="P:gluconeogenesis"/>
    <property type="evidence" value="ECO:0007669"/>
    <property type="project" value="UniProtKB-UniRule"/>
</dbReference>
<evidence type="ECO:0000313" key="8">
    <source>
        <dbReference type="EMBL" id="OGY41715.1"/>
    </source>
</evidence>
<dbReference type="UniPathway" id="UPA00109">
    <property type="reaction ID" value="UER00189"/>
</dbReference>
<comment type="pathway">
    <text evidence="6 7">Carbohydrate degradation; glycolysis; D-glyceraldehyde 3-phosphate from glycerone phosphate: step 1/1.</text>
</comment>
<evidence type="ECO:0000256" key="6">
    <source>
        <dbReference type="HAMAP-Rule" id="MF_00147"/>
    </source>
</evidence>
<sequence>MKKTIIANWKMNLSVAKSLQFIKKIAKTKNEVVIAAPFTFLCELGKHLKNKKIKLAGQNVSQFESGAYTGDVSASMLKEEGCTYCLVGHSERRIYFKETDAIINKKIKQLLNKQIKPVLCVGENLAQGKRGQTHQVIKRQISAGLKGIKKISSILIAYEPVWAISTFQKSKIKQAATVLDIIEAHSFIKEILININKNQGKSVKILYGGTVNSGNSRQILGLKQVDGALIGGASLKISSFNDIIKSS</sequence>
<dbReference type="GO" id="GO:0005829">
    <property type="term" value="C:cytosol"/>
    <property type="evidence" value="ECO:0007669"/>
    <property type="project" value="TreeGrafter"/>
</dbReference>
<organism evidence="8 9">
    <name type="scientific">Candidatus Buchananbacteria bacterium RBG_13_36_9</name>
    <dbReference type="NCBI Taxonomy" id="1797530"/>
    <lineage>
        <taxon>Bacteria</taxon>
        <taxon>Candidatus Buchananiibacteriota</taxon>
    </lineage>
</organism>
<keyword evidence="3 6" id="KW-0963">Cytoplasm</keyword>
<comment type="subcellular location">
    <subcellularLocation>
        <location evidence="6 7">Cytoplasm</location>
    </subcellularLocation>
</comment>
<name>A0A1G1XNN4_9BACT</name>
<feature type="active site" description="Proton acceptor" evidence="6">
    <location>
        <position position="159"/>
    </location>
</feature>
<dbReference type="Gene3D" id="3.20.20.70">
    <property type="entry name" value="Aldolase class I"/>
    <property type="match status" value="1"/>
</dbReference>
<evidence type="ECO:0000313" key="9">
    <source>
        <dbReference type="Proteomes" id="UP000176498"/>
    </source>
</evidence>
<evidence type="ECO:0000256" key="4">
    <source>
        <dbReference type="ARBA" id="ARBA00023152"/>
    </source>
</evidence>
<dbReference type="Proteomes" id="UP000176498">
    <property type="component" value="Unassembled WGS sequence"/>
</dbReference>
<dbReference type="SUPFAM" id="SSF51351">
    <property type="entry name" value="Triosephosphate isomerase (TIM)"/>
    <property type="match status" value="1"/>
</dbReference>